<dbReference type="PANTHER" id="PTHR11188">
    <property type="entry name" value="ARRESTIN DOMAIN CONTAINING PROTEIN"/>
    <property type="match status" value="1"/>
</dbReference>
<dbReference type="AlphaFoldDB" id="A0A4P9ZWL0"/>
<dbReference type="GO" id="GO:0005886">
    <property type="term" value="C:plasma membrane"/>
    <property type="evidence" value="ECO:0007669"/>
    <property type="project" value="TreeGrafter"/>
</dbReference>
<dbReference type="Proteomes" id="UP000268162">
    <property type="component" value="Unassembled WGS sequence"/>
</dbReference>
<feature type="region of interest" description="Disordered" evidence="1">
    <location>
        <begin position="315"/>
        <end position="413"/>
    </location>
</feature>
<protein>
    <recommendedName>
        <fullName evidence="6">Arrestin C-terminal-like domain-containing protein</fullName>
    </recommendedName>
</protein>
<dbReference type="Gene3D" id="2.60.40.640">
    <property type="match status" value="1"/>
</dbReference>
<dbReference type="InterPro" id="IPR011021">
    <property type="entry name" value="Arrestin-like_N"/>
</dbReference>
<evidence type="ECO:0008006" key="6">
    <source>
        <dbReference type="Google" id="ProtNLM"/>
    </source>
</evidence>
<dbReference type="Pfam" id="PF02752">
    <property type="entry name" value="Arrestin_C"/>
    <property type="match status" value="1"/>
</dbReference>
<feature type="domain" description="Arrestin C-terminal-like" evidence="3">
    <location>
        <begin position="179"/>
        <end position="314"/>
    </location>
</feature>
<name>A0A4P9ZWL0_9FUNG</name>
<sequence>MVFEIRFPSYSGTPRCRPDSVLAGVVMLKNTRTISAKSLILTFKGVERINSNPSFPTYNSPAAQQLASNQWLEHIYFQRESILLGEGEESIFLEPGLHLYHFACSMPFMNYPSSIRSPQFEIVYTLTARLECPRDDVTKKLSLPAAIHFEPLPLVVPHLPESLKCFNTNVLDGDKVLFHLHANFMKNSFGPGEPFSMGLVLKPVTPRLVKSARVMLKEHVQCHLRNAFDHTEEPLWYNHRIIHHDILHLNRIASEMSRDPYVATVSFELPDFFQPNNSVYLSFNYTICIVLKVATGFLLTSNKEISVEVPITIIRPEKTPNPNSTKASSHRAGVGSGGDRTAGQRSDGSSSTTTTSPTPRHSSRSASEMSDLSQVSRVLNDTLVQRPPSPADSDNGPLITSVPAKAKSVPSPD</sequence>
<dbReference type="InterPro" id="IPR011022">
    <property type="entry name" value="Arrestin_C-like"/>
</dbReference>
<feature type="domain" description="Arrestin-like N-terminal" evidence="2">
    <location>
        <begin position="18"/>
        <end position="134"/>
    </location>
</feature>
<dbReference type="InterPro" id="IPR050357">
    <property type="entry name" value="Arrestin_domain-protein"/>
</dbReference>
<gene>
    <name evidence="4" type="ORF">BJ085DRAFT_30917</name>
</gene>
<dbReference type="SUPFAM" id="SSF81296">
    <property type="entry name" value="E set domains"/>
    <property type="match status" value="2"/>
</dbReference>
<keyword evidence="5" id="KW-1185">Reference proteome</keyword>
<dbReference type="PANTHER" id="PTHR11188:SF17">
    <property type="entry name" value="FI21816P1"/>
    <property type="match status" value="1"/>
</dbReference>
<proteinExistence type="predicted"/>
<reference evidence="5" key="1">
    <citation type="journal article" date="2018" name="Nat. Microbiol.">
        <title>Leveraging single-cell genomics to expand the fungal tree of life.</title>
        <authorList>
            <person name="Ahrendt S.R."/>
            <person name="Quandt C.A."/>
            <person name="Ciobanu D."/>
            <person name="Clum A."/>
            <person name="Salamov A."/>
            <person name="Andreopoulos B."/>
            <person name="Cheng J.F."/>
            <person name="Woyke T."/>
            <person name="Pelin A."/>
            <person name="Henrissat B."/>
            <person name="Reynolds N.K."/>
            <person name="Benny G.L."/>
            <person name="Smith M.E."/>
            <person name="James T.Y."/>
            <person name="Grigoriev I.V."/>
        </authorList>
    </citation>
    <scope>NUCLEOTIDE SEQUENCE [LARGE SCALE GENOMIC DNA]</scope>
    <source>
        <strain evidence="5">RSA 468</strain>
    </source>
</reference>
<accession>A0A4P9ZWL0</accession>
<dbReference type="InterPro" id="IPR014752">
    <property type="entry name" value="Arrestin-like_C"/>
</dbReference>
<evidence type="ECO:0000259" key="3">
    <source>
        <dbReference type="Pfam" id="PF02752"/>
    </source>
</evidence>
<dbReference type="GO" id="GO:0070086">
    <property type="term" value="P:ubiquitin-dependent endocytosis"/>
    <property type="evidence" value="ECO:0007669"/>
    <property type="project" value="TreeGrafter"/>
</dbReference>
<dbReference type="Pfam" id="PF00339">
    <property type="entry name" value="Arrestin_N"/>
    <property type="match status" value="1"/>
</dbReference>
<evidence type="ECO:0000259" key="2">
    <source>
        <dbReference type="Pfam" id="PF00339"/>
    </source>
</evidence>
<organism evidence="4 5">
    <name type="scientific">Dimargaris cristalligena</name>
    <dbReference type="NCBI Taxonomy" id="215637"/>
    <lineage>
        <taxon>Eukaryota</taxon>
        <taxon>Fungi</taxon>
        <taxon>Fungi incertae sedis</taxon>
        <taxon>Zoopagomycota</taxon>
        <taxon>Kickxellomycotina</taxon>
        <taxon>Dimargaritomycetes</taxon>
        <taxon>Dimargaritales</taxon>
        <taxon>Dimargaritaceae</taxon>
        <taxon>Dimargaris</taxon>
    </lineage>
</organism>
<feature type="compositionally biased region" description="Polar residues" evidence="1">
    <location>
        <begin position="368"/>
        <end position="383"/>
    </location>
</feature>
<evidence type="ECO:0000256" key="1">
    <source>
        <dbReference type="SAM" id="MobiDB-lite"/>
    </source>
</evidence>
<dbReference type="GO" id="GO:0031625">
    <property type="term" value="F:ubiquitin protein ligase binding"/>
    <property type="evidence" value="ECO:0007669"/>
    <property type="project" value="TreeGrafter"/>
</dbReference>
<dbReference type="InterPro" id="IPR014756">
    <property type="entry name" value="Ig_E-set"/>
</dbReference>
<dbReference type="GO" id="GO:0005829">
    <property type="term" value="C:cytosol"/>
    <property type="evidence" value="ECO:0007669"/>
    <property type="project" value="TreeGrafter"/>
</dbReference>
<dbReference type="EMBL" id="ML002411">
    <property type="protein sequence ID" value="RKP38055.1"/>
    <property type="molecule type" value="Genomic_DNA"/>
</dbReference>
<evidence type="ECO:0000313" key="5">
    <source>
        <dbReference type="Proteomes" id="UP000268162"/>
    </source>
</evidence>
<feature type="compositionally biased region" description="Low complexity" evidence="1">
    <location>
        <begin position="349"/>
        <end position="367"/>
    </location>
</feature>
<evidence type="ECO:0000313" key="4">
    <source>
        <dbReference type="EMBL" id="RKP38055.1"/>
    </source>
</evidence>
<dbReference type="GO" id="GO:0030674">
    <property type="term" value="F:protein-macromolecule adaptor activity"/>
    <property type="evidence" value="ECO:0007669"/>
    <property type="project" value="TreeGrafter"/>
</dbReference>